<keyword evidence="3" id="KW-0479">Metal-binding</keyword>
<dbReference type="GO" id="GO:0016818">
    <property type="term" value="F:hydrolase activity, acting on acid anhydrides, in phosphorus-containing anhydrides"/>
    <property type="evidence" value="ECO:0007669"/>
    <property type="project" value="InterPro"/>
</dbReference>
<evidence type="ECO:0000256" key="4">
    <source>
        <dbReference type="ARBA" id="ARBA00022801"/>
    </source>
</evidence>
<protein>
    <submittedName>
        <fullName evidence="8">Unannotated protein</fullName>
    </submittedName>
</protein>
<feature type="domain" description="Nudix hydrolase" evidence="7">
    <location>
        <begin position="32"/>
        <end position="240"/>
    </location>
</feature>
<reference evidence="8" key="1">
    <citation type="submission" date="2020-05" db="EMBL/GenBank/DDBJ databases">
        <authorList>
            <person name="Chiriac C."/>
            <person name="Salcher M."/>
            <person name="Ghai R."/>
            <person name="Kavagutti S V."/>
        </authorList>
    </citation>
    <scope>NUCLEOTIDE SEQUENCE</scope>
</reference>
<evidence type="ECO:0000256" key="6">
    <source>
        <dbReference type="ARBA" id="ARBA00023211"/>
    </source>
</evidence>
<dbReference type="GO" id="GO:0046872">
    <property type="term" value="F:metal ion binding"/>
    <property type="evidence" value="ECO:0007669"/>
    <property type="project" value="UniProtKB-KW"/>
</dbReference>
<dbReference type="Gene3D" id="3.90.79.10">
    <property type="entry name" value="Nucleoside Triphosphate Pyrophosphohydrolase"/>
    <property type="match status" value="1"/>
</dbReference>
<dbReference type="PANTHER" id="PTHR12318">
    <property type="entry name" value="TESTOSTERONE-REGULATED PROTEIN RP2"/>
    <property type="match status" value="1"/>
</dbReference>
<organism evidence="8">
    <name type="scientific">freshwater metagenome</name>
    <dbReference type="NCBI Taxonomy" id="449393"/>
    <lineage>
        <taxon>unclassified sequences</taxon>
        <taxon>metagenomes</taxon>
        <taxon>ecological metagenomes</taxon>
    </lineage>
</organism>
<evidence type="ECO:0000313" key="9">
    <source>
        <dbReference type="EMBL" id="CAB4993119.1"/>
    </source>
</evidence>
<dbReference type="InterPro" id="IPR015797">
    <property type="entry name" value="NUDIX_hydrolase-like_dom_sf"/>
</dbReference>
<gene>
    <name evidence="8" type="ORF">UFOPK3773_00263</name>
    <name evidence="9" type="ORF">UFOPK3992_00174</name>
</gene>
<dbReference type="AlphaFoldDB" id="A0A6J7IJI0"/>
<accession>A0A6J7IJI0</accession>
<proteinExistence type="predicted"/>
<dbReference type="InterPro" id="IPR039121">
    <property type="entry name" value="NUDT19"/>
</dbReference>
<dbReference type="InterPro" id="IPR000086">
    <property type="entry name" value="NUDIX_hydrolase_dom"/>
</dbReference>
<sequence length="293" mass="32007">MSDGPVFVPPQRFVERAWAILEGRTDDWTVPEVRDAATVVLLRDTAEGIEVFLMRRVSTMAFAAGMHVFPGGRLDPDDHIVPLALASPEQAHALDLRLGAAPGVGAALLAAATRETFEECGVLLVTGQAAPVARDDLWEQRRQALLDTGQTFSELLYAEGLVVDTAAIRPWTHWITPPVEERRYNTRFFVAAMPVTQEAGDVSGESDRVHWMRPADALERWAAGDLALMTPTSDTLRTLLPYATAAEVLQAADERTIVPQMPQPSLDASGALRWMLIDASTGEMLLELGLEDV</sequence>
<dbReference type="PROSITE" id="PS51462">
    <property type="entry name" value="NUDIX"/>
    <property type="match status" value="1"/>
</dbReference>
<evidence type="ECO:0000313" key="8">
    <source>
        <dbReference type="EMBL" id="CAB4931413.1"/>
    </source>
</evidence>
<keyword evidence="5" id="KW-0460">Magnesium</keyword>
<keyword evidence="6" id="KW-0464">Manganese</keyword>
<dbReference type="EMBL" id="CAFBOZ010000014">
    <property type="protein sequence ID" value="CAB4993119.1"/>
    <property type="molecule type" value="Genomic_DNA"/>
</dbReference>
<dbReference type="CDD" id="cd18870">
    <property type="entry name" value="NUDIX_AcylCoAdiphos_Nudt19"/>
    <property type="match status" value="1"/>
</dbReference>
<dbReference type="PANTHER" id="PTHR12318:SF0">
    <property type="entry name" value="ACYL-COENZYME A DIPHOSPHATASE NUDT19"/>
    <property type="match status" value="1"/>
</dbReference>
<evidence type="ECO:0000256" key="3">
    <source>
        <dbReference type="ARBA" id="ARBA00022723"/>
    </source>
</evidence>
<dbReference type="SUPFAM" id="SSF55811">
    <property type="entry name" value="Nudix"/>
    <property type="match status" value="1"/>
</dbReference>
<keyword evidence="4" id="KW-0378">Hydrolase</keyword>
<comment type="cofactor">
    <cofactor evidence="2">
        <name>Mg(2+)</name>
        <dbReference type="ChEBI" id="CHEBI:18420"/>
    </cofactor>
</comment>
<evidence type="ECO:0000256" key="1">
    <source>
        <dbReference type="ARBA" id="ARBA00001936"/>
    </source>
</evidence>
<evidence type="ECO:0000256" key="5">
    <source>
        <dbReference type="ARBA" id="ARBA00022842"/>
    </source>
</evidence>
<name>A0A6J7IJI0_9ZZZZ</name>
<comment type="cofactor">
    <cofactor evidence="1">
        <name>Mn(2+)</name>
        <dbReference type="ChEBI" id="CHEBI:29035"/>
    </cofactor>
</comment>
<evidence type="ECO:0000256" key="2">
    <source>
        <dbReference type="ARBA" id="ARBA00001946"/>
    </source>
</evidence>
<dbReference type="EMBL" id="CAFBNF010000015">
    <property type="protein sequence ID" value="CAB4931413.1"/>
    <property type="molecule type" value="Genomic_DNA"/>
</dbReference>
<evidence type="ECO:0000259" key="7">
    <source>
        <dbReference type="PROSITE" id="PS51462"/>
    </source>
</evidence>